<dbReference type="Proteomes" id="UP000022141">
    <property type="component" value="Unassembled WGS sequence"/>
</dbReference>
<sequence>MKKLIFTVLLSLVSYNALAGWVKVLSNDNYNKLSPCDRDCYFFYVDLATISKIGDTAKIWRLNDFETPQALLNRWAPPSLENSKPHLSVRIQEEYNCKEQQVRVVFVSYHSGHMGGGQTVSIDSVPTRWSSIGGLSSDVPIKLLWRAICERQ</sequence>
<feature type="domain" description="Surface-adhesin protein E-like" evidence="2">
    <location>
        <begin position="35"/>
        <end position="150"/>
    </location>
</feature>
<organism evidence="3 4">
    <name type="scientific">Accumulibacter regalis</name>
    <dbReference type="NCBI Taxonomy" id="522306"/>
    <lineage>
        <taxon>Bacteria</taxon>
        <taxon>Pseudomonadati</taxon>
        <taxon>Pseudomonadota</taxon>
        <taxon>Betaproteobacteria</taxon>
        <taxon>Candidatus Accumulibacter</taxon>
    </lineage>
</organism>
<keyword evidence="4" id="KW-1185">Reference proteome</keyword>
<evidence type="ECO:0000259" key="2">
    <source>
        <dbReference type="Pfam" id="PF16747"/>
    </source>
</evidence>
<reference evidence="3" key="1">
    <citation type="submission" date="2014-02" db="EMBL/GenBank/DDBJ databases">
        <title>Expanding our view of genomic diversity in Candidatus Accumulibacter clades.</title>
        <authorList>
            <person name="Skennerton C.T."/>
            <person name="Barr J.J."/>
            <person name="Slater F.R."/>
            <person name="Bond P.L."/>
            <person name="Tyson G.W."/>
        </authorList>
    </citation>
    <scope>NUCLEOTIDE SEQUENCE [LARGE SCALE GENOMIC DNA]</scope>
</reference>
<dbReference type="InterPro" id="IPR031939">
    <property type="entry name" value="Adhesin_E-like"/>
</dbReference>
<feature type="chain" id="PRO_5001463480" description="Surface-adhesin protein E-like domain-containing protein" evidence="1">
    <location>
        <begin position="20"/>
        <end position="152"/>
    </location>
</feature>
<dbReference type="Pfam" id="PF16747">
    <property type="entry name" value="Adhesin_E"/>
    <property type="match status" value="1"/>
</dbReference>
<accession>A0A011R701</accession>
<keyword evidence="1" id="KW-0732">Signal</keyword>
<evidence type="ECO:0000256" key="1">
    <source>
        <dbReference type="SAM" id="SignalP"/>
    </source>
</evidence>
<name>A0A011R701_ACCRE</name>
<protein>
    <recommendedName>
        <fullName evidence="2">Surface-adhesin protein E-like domain-containing protein</fullName>
    </recommendedName>
</protein>
<gene>
    <name evidence="3" type="ORF">AW11_02897</name>
</gene>
<feature type="signal peptide" evidence="1">
    <location>
        <begin position="1"/>
        <end position="19"/>
    </location>
</feature>
<dbReference type="AlphaFoldDB" id="A0A011R701"/>
<evidence type="ECO:0000313" key="3">
    <source>
        <dbReference type="EMBL" id="EXI86904.1"/>
    </source>
</evidence>
<proteinExistence type="predicted"/>
<evidence type="ECO:0000313" key="4">
    <source>
        <dbReference type="Proteomes" id="UP000022141"/>
    </source>
</evidence>
<comment type="caution">
    <text evidence="3">The sequence shown here is derived from an EMBL/GenBank/DDBJ whole genome shotgun (WGS) entry which is preliminary data.</text>
</comment>
<dbReference type="EMBL" id="JEMY01000039">
    <property type="protein sequence ID" value="EXI86904.1"/>
    <property type="molecule type" value="Genomic_DNA"/>
</dbReference>